<dbReference type="InterPro" id="IPR001589">
    <property type="entry name" value="Actinin_actin-bd_CS"/>
</dbReference>
<feature type="domain" description="EF-hand" evidence="6">
    <location>
        <begin position="507"/>
        <end position="542"/>
    </location>
</feature>
<dbReference type="PANTHER" id="PTHR11915">
    <property type="entry name" value="SPECTRIN/FILAMIN RELATED CYTOSKELETAL PROTEIN"/>
    <property type="match status" value="1"/>
</dbReference>
<protein>
    <recommendedName>
        <fullName evidence="9">Actinin-like protein</fullName>
    </recommendedName>
</protein>
<dbReference type="Proteomes" id="UP001648503">
    <property type="component" value="Unassembled WGS sequence"/>
</dbReference>
<organism evidence="7 8">
    <name type="scientific">Batrachochytrium salamandrivorans</name>
    <dbReference type="NCBI Taxonomy" id="1357716"/>
    <lineage>
        <taxon>Eukaryota</taxon>
        <taxon>Fungi</taxon>
        <taxon>Fungi incertae sedis</taxon>
        <taxon>Chytridiomycota</taxon>
        <taxon>Chytridiomycota incertae sedis</taxon>
        <taxon>Chytridiomycetes</taxon>
        <taxon>Rhizophydiales</taxon>
        <taxon>Rhizophydiales incertae sedis</taxon>
        <taxon>Batrachochytrium</taxon>
    </lineage>
</organism>
<keyword evidence="8" id="KW-1185">Reference proteome</keyword>
<feature type="domain" description="Calponin-homology (CH)" evidence="5">
    <location>
        <begin position="147"/>
        <end position="254"/>
    </location>
</feature>
<dbReference type="Pfam" id="PF08726">
    <property type="entry name" value="EFhand_Ca_insen"/>
    <property type="match status" value="1"/>
</dbReference>
<dbReference type="PROSITE" id="PS00020">
    <property type="entry name" value="ACTININ_2"/>
    <property type="match status" value="1"/>
</dbReference>
<evidence type="ECO:0000259" key="6">
    <source>
        <dbReference type="PROSITE" id="PS50222"/>
    </source>
</evidence>
<dbReference type="InterPro" id="IPR002048">
    <property type="entry name" value="EF_hand_dom"/>
</dbReference>
<dbReference type="SMART" id="SM00033">
    <property type="entry name" value="CH"/>
    <property type="match status" value="2"/>
</dbReference>
<evidence type="ECO:0000256" key="3">
    <source>
        <dbReference type="ARBA" id="ARBA00022837"/>
    </source>
</evidence>
<dbReference type="InterPro" id="IPR011992">
    <property type="entry name" value="EF-hand-dom_pair"/>
</dbReference>
<evidence type="ECO:0000256" key="1">
    <source>
        <dbReference type="ARBA" id="ARBA00010255"/>
    </source>
</evidence>
<dbReference type="SUPFAM" id="SSF47473">
    <property type="entry name" value="EF-hand"/>
    <property type="match status" value="1"/>
</dbReference>
<dbReference type="PROSITE" id="PS00019">
    <property type="entry name" value="ACTININ_1"/>
    <property type="match status" value="1"/>
</dbReference>
<comment type="similarity">
    <text evidence="1">Belongs to the alpha-actinin family.</text>
</comment>
<dbReference type="InterPro" id="IPR014837">
    <property type="entry name" value="EF-hand_Ca_insen"/>
</dbReference>
<reference evidence="7 8" key="1">
    <citation type="submission" date="2021-02" db="EMBL/GenBank/DDBJ databases">
        <title>Variation within the Batrachochytrium salamandrivorans European outbreak.</title>
        <authorList>
            <person name="Kelly M."/>
            <person name="Pasmans F."/>
            <person name="Shea T.P."/>
            <person name="Munoz J.F."/>
            <person name="Carranza S."/>
            <person name="Cuomo C.A."/>
            <person name="Martel A."/>
        </authorList>
    </citation>
    <scope>NUCLEOTIDE SEQUENCE [LARGE SCALE GENOMIC DNA]</scope>
    <source>
        <strain evidence="7 8">AMFP18/2</strain>
    </source>
</reference>
<dbReference type="SUPFAM" id="SSF46966">
    <property type="entry name" value="Spectrin repeat"/>
    <property type="match status" value="2"/>
</dbReference>
<dbReference type="SMART" id="SM01184">
    <property type="entry name" value="efhand_Ca_insen"/>
    <property type="match status" value="1"/>
</dbReference>
<evidence type="ECO:0000313" key="7">
    <source>
        <dbReference type="EMBL" id="KAH6600564.1"/>
    </source>
</evidence>
<proteinExistence type="inferred from homology"/>
<dbReference type="EMBL" id="JAFCIX010000030">
    <property type="protein sequence ID" value="KAH6600564.1"/>
    <property type="molecule type" value="Genomic_DNA"/>
</dbReference>
<dbReference type="Pfam" id="PF00307">
    <property type="entry name" value="CH"/>
    <property type="match status" value="2"/>
</dbReference>
<dbReference type="PROSITE" id="PS50021">
    <property type="entry name" value="CH"/>
    <property type="match status" value="2"/>
</dbReference>
<accession>A0ABQ8FLZ0</accession>
<name>A0ABQ8FLZ0_9FUNG</name>
<dbReference type="SUPFAM" id="SSF47576">
    <property type="entry name" value="Calponin-homology domain, CH-domain"/>
    <property type="match status" value="1"/>
</dbReference>
<dbReference type="PROSITE" id="PS50222">
    <property type="entry name" value="EF_HAND_2"/>
    <property type="match status" value="1"/>
</dbReference>
<evidence type="ECO:0000256" key="4">
    <source>
        <dbReference type="ARBA" id="ARBA00023203"/>
    </source>
</evidence>
<gene>
    <name evidence="7" type="ORF">BASA50_002128</name>
</gene>
<keyword evidence="4" id="KW-0009">Actin-binding</keyword>
<evidence type="ECO:0008006" key="9">
    <source>
        <dbReference type="Google" id="ProtNLM"/>
    </source>
</evidence>
<evidence type="ECO:0000259" key="5">
    <source>
        <dbReference type="PROSITE" id="PS50021"/>
    </source>
</evidence>
<sequence length="639" mass="72655">MTISPTYGSAYSKASSEPVNDTARVMDRDWESIQKKTFTNWINSQLKKQEIPPIVSLDTDLSSGETLIQLLEIIGDESLGKYTKAPRLRLQKIENMNKALDFIKKRGVTLTNIGSEDIVDSNSKLILGLIWTIILRFSISQISEEGLTAKEGLLLWCQRRTTPYSADFHIKDFTFSWQDGLALCGLIHRHRPDLLNYWALDKKQKSANTQLAFDIAERHLGIPKLFAVEDIVDVIKPDERSVMTYVAQYFHAFSALDKFGVAGRRVGQLGQVLQQAWEMQNEYERRVSELLALVSGIQTTWGGANFSGYPDARRQLNEFETYKGTTKRGWITERRDLDGLLGNIQTKLKTYNLKPYTPPAGFTLSDIDRHWKELVTAEATRKRAITHYIRESKDSLRQEYAQVANSFQDSLNEISHQLASLEGDLEQQLDTTKALLGNLKPVGESLAHIQLLNDALVEANIDDNEYTIYTVEDLSFDYGLLTQSLNKKHKFIENQIVARTKTNFTPQQLEEYSETFKHFDKDNSNSLKREEFQGALQSEGTAFKEDELEKTFLEVSQGSDEISFEQFIDYMRELSEDKTTPEQLLVSFQILAGEKGFVTEADLYKGAISPAIVEYLKSSLARKEEGYDFTSFVSGAFGN</sequence>
<feature type="domain" description="Calponin-homology (CH)" evidence="5">
    <location>
        <begin position="32"/>
        <end position="138"/>
    </location>
</feature>
<dbReference type="InterPro" id="IPR036872">
    <property type="entry name" value="CH_dom_sf"/>
</dbReference>
<dbReference type="CDD" id="cd00051">
    <property type="entry name" value="EFh"/>
    <property type="match status" value="1"/>
</dbReference>
<comment type="caution">
    <text evidence="7">The sequence shown here is derived from an EMBL/GenBank/DDBJ whole genome shotgun (WGS) entry which is preliminary data.</text>
</comment>
<keyword evidence="3" id="KW-0106">Calcium</keyword>
<evidence type="ECO:0000313" key="8">
    <source>
        <dbReference type="Proteomes" id="UP001648503"/>
    </source>
</evidence>
<dbReference type="InterPro" id="IPR001715">
    <property type="entry name" value="CH_dom"/>
</dbReference>
<dbReference type="Pfam" id="PF13499">
    <property type="entry name" value="EF-hand_7"/>
    <property type="match status" value="1"/>
</dbReference>
<dbReference type="Gene3D" id="1.10.418.10">
    <property type="entry name" value="Calponin-like domain"/>
    <property type="match status" value="2"/>
</dbReference>
<dbReference type="Gene3D" id="1.20.58.60">
    <property type="match status" value="2"/>
</dbReference>
<dbReference type="Gene3D" id="1.10.238.10">
    <property type="entry name" value="EF-hand"/>
    <property type="match status" value="2"/>
</dbReference>
<keyword evidence="2" id="KW-0677">Repeat</keyword>
<evidence type="ECO:0000256" key="2">
    <source>
        <dbReference type="ARBA" id="ARBA00022737"/>
    </source>
</evidence>